<gene>
    <name evidence="4" type="ORF">AFUS01_LOCUS31854</name>
</gene>
<dbReference type="PANTHER" id="PTHR37984:SF5">
    <property type="entry name" value="PROTEIN NYNRIN-LIKE"/>
    <property type="match status" value="1"/>
</dbReference>
<feature type="domain" description="Integrase catalytic" evidence="3">
    <location>
        <begin position="203"/>
        <end position="367"/>
    </location>
</feature>
<feature type="region of interest" description="Disordered" evidence="2">
    <location>
        <begin position="1090"/>
        <end position="1109"/>
    </location>
</feature>
<feature type="compositionally biased region" description="Polar residues" evidence="2">
    <location>
        <begin position="805"/>
        <end position="815"/>
    </location>
</feature>
<evidence type="ECO:0000256" key="1">
    <source>
        <dbReference type="ARBA" id="ARBA00012493"/>
    </source>
</evidence>
<organism evidence="4 5">
    <name type="scientific">Allacma fusca</name>
    <dbReference type="NCBI Taxonomy" id="39272"/>
    <lineage>
        <taxon>Eukaryota</taxon>
        <taxon>Metazoa</taxon>
        <taxon>Ecdysozoa</taxon>
        <taxon>Arthropoda</taxon>
        <taxon>Hexapoda</taxon>
        <taxon>Collembola</taxon>
        <taxon>Symphypleona</taxon>
        <taxon>Sminthuridae</taxon>
        <taxon>Allacma</taxon>
    </lineage>
</organism>
<dbReference type="InterPro" id="IPR001584">
    <property type="entry name" value="Integrase_cat-core"/>
</dbReference>
<dbReference type="FunFam" id="1.10.340.70:FF:000001">
    <property type="entry name" value="Retrovirus-related Pol polyprotein from transposon gypsy-like Protein"/>
    <property type="match status" value="1"/>
</dbReference>
<dbReference type="Proteomes" id="UP000708208">
    <property type="component" value="Unassembled WGS sequence"/>
</dbReference>
<dbReference type="Pfam" id="PF00665">
    <property type="entry name" value="rve"/>
    <property type="match status" value="1"/>
</dbReference>
<name>A0A8J2KXC0_9HEXA</name>
<feature type="region of interest" description="Disordered" evidence="2">
    <location>
        <begin position="804"/>
        <end position="827"/>
    </location>
</feature>
<feature type="region of interest" description="Disordered" evidence="2">
    <location>
        <begin position="684"/>
        <end position="710"/>
    </location>
</feature>
<sequence length="1180" mass="133100">LTSLCKLRDPYSRIARLQLELAQYYTKPVHWPGTSIPHADCLSRYPVRSLRIPLTESNRQEIVEEEPIISIVLGGQVDLFLRHQQSDENIRKVIDEVMKFGKSIGDSNNLVWGRNVLIQGLLYKSDLGSLYKLVVPPALRGAIMKLAHNDSLDGGHAGLYKTYQLLNSRYYWKSMRQDVHRYIKGCITCQAANHRTSKPRGLMKIVPPPEDVFTSIAIDYVGPLKESKQGNKYIFVAVDQTSRFAWAAPSPTATASDSKRLLRQLIFDSIGVVPKIVSDNGTHFSAVEFTDYLKKKGVEHIRIMPNHPNSNGNVERYNGEVKRFLRKYVSEEEDNWDKWIARACKTHNSHVHAVTGFTPFSLVYGVSPKTKLDLVTPVITVQETKTPGDRENERRDRVFMANLNTEKEQESRARAFNKNRLPTNFQVGDLVWVSDGRRQGPQLPWIGPYLIITALSTTSFIVEYKGTMRKKRQILRVHSHNMKEFCGPVSWQRDFPGVFKSKILESHEQKRSQDQVRKEHKLSEEFQETEGKSKRVLEEFESLESELTEIRERIRIALKATVNEKNKDSAYRPPRAKITRSPIRTRAVSTREQADTSPEEDCVSEIPILIEIPMGPHPQLDELGGDSDLPLSFVSFSSVNDDSAIIDPFVTGDIGSDHSAADASKTREQESLVGLLNTEADKSRIEDWDEESTGKQLSKASRSSEYRHHEVETLGERLETLEEPNTIEDDFQLSGYHEDNGEMCTELRETSSGKCEVNLMHRTQRIPVPESALGPISVNETNQESNVRQTGKSNKLAQIVGARMSESTEFSQTDISPRDNNSDHTSTQSAVNVINIGHCDGNRVSEEDNENRNDSLIFVSANYKDTSPDLFSPAMDYTPFRERERNAGLSRTETSPWKEEAHSRITSTKDSVILKKKSRDRGKRGRCSDDSDENHLHESDPKKHYMGGHVGFSRNNIEIPDKGESDISIANDFDYAMTRQESVRAAEISQGYNVIPGEPLLKLPIQRNVSGGVSVRTVGGKRSSVHSFVVTESDVGRERKLLDPISLKVSKAPGTRFSKESQRVGQGSASSAKSGGTSIPNLRGSPILARKSGVRGNKTSRTKEDNARQKASGYFQVHRFLEDMKFCDVHLGRNRLAPDTFDFLDGWMWPVDLGSEGVPFYFFIYPFMHSVLISLINGGW</sequence>
<dbReference type="EC" id="2.7.7.49" evidence="1"/>
<evidence type="ECO:0000256" key="2">
    <source>
        <dbReference type="SAM" id="MobiDB-lite"/>
    </source>
</evidence>
<protein>
    <recommendedName>
        <fullName evidence="1">RNA-directed DNA polymerase</fullName>
        <ecNumber evidence="1">2.7.7.49</ecNumber>
    </recommendedName>
</protein>
<feature type="region of interest" description="Disordered" evidence="2">
    <location>
        <begin position="506"/>
        <end position="528"/>
    </location>
</feature>
<dbReference type="EMBL" id="CAJVCH010513612">
    <property type="protein sequence ID" value="CAG7821522.1"/>
    <property type="molecule type" value="Genomic_DNA"/>
</dbReference>
<dbReference type="GO" id="GO:0003964">
    <property type="term" value="F:RNA-directed DNA polymerase activity"/>
    <property type="evidence" value="ECO:0007669"/>
    <property type="project" value="UniProtKB-EC"/>
</dbReference>
<accession>A0A8J2KXC0</accession>
<feature type="compositionally biased region" description="Low complexity" evidence="2">
    <location>
        <begin position="1065"/>
        <end position="1078"/>
    </location>
</feature>
<keyword evidence="5" id="KW-1185">Reference proteome</keyword>
<dbReference type="AlphaFoldDB" id="A0A8J2KXC0"/>
<evidence type="ECO:0000313" key="5">
    <source>
        <dbReference type="Proteomes" id="UP000708208"/>
    </source>
</evidence>
<feature type="compositionally biased region" description="Basic residues" evidence="2">
    <location>
        <begin position="914"/>
        <end position="925"/>
    </location>
</feature>
<proteinExistence type="predicted"/>
<evidence type="ECO:0000259" key="3">
    <source>
        <dbReference type="PROSITE" id="PS50994"/>
    </source>
</evidence>
<dbReference type="InterPro" id="IPR050951">
    <property type="entry name" value="Retrovirus_Pol_polyprotein"/>
</dbReference>
<comment type="caution">
    <text evidence="4">The sequence shown here is derived from an EMBL/GenBank/DDBJ whole genome shotgun (WGS) entry which is preliminary data.</text>
</comment>
<dbReference type="InterPro" id="IPR041588">
    <property type="entry name" value="Integrase_H2C2"/>
</dbReference>
<dbReference type="OrthoDB" id="441971at2759"/>
<dbReference type="PANTHER" id="PTHR37984">
    <property type="entry name" value="PROTEIN CBG26694"/>
    <property type="match status" value="1"/>
</dbReference>
<feature type="region of interest" description="Disordered" evidence="2">
    <location>
        <begin position="884"/>
        <end position="951"/>
    </location>
</feature>
<feature type="compositionally biased region" description="Basic and acidic residues" evidence="2">
    <location>
        <begin position="926"/>
        <end position="943"/>
    </location>
</feature>
<feature type="region of interest" description="Disordered" evidence="2">
    <location>
        <begin position="1053"/>
        <end position="1085"/>
    </location>
</feature>
<feature type="non-terminal residue" evidence="4">
    <location>
        <position position="1"/>
    </location>
</feature>
<dbReference type="PROSITE" id="PS50994">
    <property type="entry name" value="INTEGRASE"/>
    <property type="match status" value="1"/>
</dbReference>
<dbReference type="Pfam" id="PF17921">
    <property type="entry name" value="Integrase_H2C2"/>
    <property type="match status" value="1"/>
</dbReference>
<reference evidence="4" key="1">
    <citation type="submission" date="2021-06" db="EMBL/GenBank/DDBJ databases">
        <authorList>
            <person name="Hodson N. C."/>
            <person name="Mongue J. A."/>
            <person name="Jaron S. K."/>
        </authorList>
    </citation>
    <scope>NUCLEOTIDE SEQUENCE</scope>
</reference>
<dbReference type="GO" id="GO:0015074">
    <property type="term" value="P:DNA integration"/>
    <property type="evidence" value="ECO:0007669"/>
    <property type="project" value="InterPro"/>
</dbReference>
<evidence type="ECO:0000313" key="4">
    <source>
        <dbReference type="EMBL" id="CAG7821522.1"/>
    </source>
</evidence>